<evidence type="ECO:0008006" key="3">
    <source>
        <dbReference type="Google" id="ProtNLM"/>
    </source>
</evidence>
<dbReference type="EMBL" id="ML170161">
    <property type="protein sequence ID" value="TDL26551.1"/>
    <property type="molecule type" value="Genomic_DNA"/>
</dbReference>
<reference evidence="1 2" key="1">
    <citation type="submission" date="2018-06" db="EMBL/GenBank/DDBJ databases">
        <title>A transcriptomic atlas of mushroom development highlights an independent origin of complex multicellularity.</title>
        <authorList>
            <consortium name="DOE Joint Genome Institute"/>
            <person name="Krizsan K."/>
            <person name="Almasi E."/>
            <person name="Merenyi Z."/>
            <person name="Sahu N."/>
            <person name="Viragh M."/>
            <person name="Koszo T."/>
            <person name="Mondo S."/>
            <person name="Kiss B."/>
            <person name="Balint B."/>
            <person name="Kues U."/>
            <person name="Barry K."/>
            <person name="Hegedus J.C."/>
            <person name="Henrissat B."/>
            <person name="Johnson J."/>
            <person name="Lipzen A."/>
            <person name="Ohm R."/>
            <person name="Nagy I."/>
            <person name="Pangilinan J."/>
            <person name="Yan J."/>
            <person name="Xiong Y."/>
            <person name="Grigoriev I.V."/>
            <person name="Hibbett D.S."/>
            <person name="Nagy L.G."/>
        </authorList>
    </citation>
    <scope>NUCLEOTIDE SEQUENCE [LARGE SCALE GENOMIC DNA]</scope>
    <source>
        <strain evidence="1 2">SZMC22713</strain>
    </source>
</reference>
<protein>
    <recommendedName>
        <fullName evidence="3">F-box domain-containing protein</fullName>
    </recommendedName>
</protein>
<sequence length="258" mass="29518">MLKMIFLCATYAGDDPYHAVTHTTSNLFDKFEKDNLDKMETKAALTRTSRRFRRIALEFLFEFLSIKKPKQAVELVKMMKKHSSNSSLRPHEWIKFLFATCCTELVTEILHLCCGLVGFSWAPLASEAKSQRLAAAQDEMISNIPTNIRFLRWNRPFQFNTFATFLHKASASLQVLYTHGAAVGATLQQPVLRPSYPSLTHLHVVHLSGFDWLDTVTLDLPELIELSVFCQYSAGNLFPEVFRNASKSLRVLRLGYYF</sequence>
<dbReference type="AlphaFoldDB" id="A0A4Y7QH23"/>
<gene>
    <name evidence="1" type="ORF">BD410DRAFT_895213</name>
</gene>
<name>A0A4Y7QH23_9AGAM</name>
<dbReference type="VEuPathDB" id="FungiDB:BD410DRAFT_895213"/>
<proteinExistence type="predicted"/>
<dbReference type="Proteomes" id="UP000294933">
    <property type="component" value="Unassembled WGS sequence"/>
</dbReference>
<evidence type="ECO:0000313" key="1">
    <source>
        <dbReference type="EMBL" id="TDL26551.1"/>
    </source>
</evidence>
<organism evidence="1 2">
    <name type="scientific">Rickenella mellea</name>
    <dbReference type="NCBI Taxonomy" id="50990"/>
    <lineage>
        <taxon>Eukaryota</taxon>
        <taxon>Fungi</taxon>
        <taxon>Dikarya</taxon>
        <taxon>Basidiomycota</taxon>
        <taxon>Agaricomycotina</taxon>
        <taxon>Agaricomycetes</taxon>
        <taxon>Hymenochaetales</taxon>
        <taxon>Rickenellaceae</taxon>
        <taxon>Rickenella</taxon>
    </lineage>
</organism>
<evidence type="ECO:0000313" key="2">
    <source>
        <dbReference type="Proteomes" id="UP000294933"/>
    </source>
</evidence>
<keyword evidence="2" id="KW-1185">Reference proteome</keyword>
<accession>A0A4Y7QH23</accession>